<name>Q0F196_9PROT</name>
<dbReference type="RefSeq" id="WP_009849758.1">
    <property type="nucleotide sequence ID" value="NZ_DS022294.1"/>
</dbReference>
<organism evidence="2 3">
    <name type="scientific">Mariprofundus ferrooxydans PV-1</name>
    <dbReference type="NCBI Taxonomy" id="314345"/>
    <lineage>
        <taxon>Bacteria</taxon>
        <taxon>Pseudomonadati</taxon>
        <taxon>Pseudomonadota</taxon>
        <taxon>Candidatius Mariprofundia</taxon>
        <taxon>Mariprofundales</taxon>
        <taxon>Mariprofundaceae</taxon>
        <taxon>Mariprofundus</taxon>
    </lineage>
</organism>
<gene>
    <name evidence="2" type="ORF">SPV1_11201</name>
</gene>
<dbReference type="OrthoDB" id="5782056at2"/>
<proteinExistence type="predicted"/>
<reference evidence="2 3" key="1">
    <citation type="submission" date="2006-09" db="EMBL/GenBank/DDBJ databases">
        <authorList>
            <person name="Emerson D."/>
            <person name="Ferriera S."/>
            <person name="Johnson J."/>
            <person name="Kravitz S."/>
            <person name="Halpern A."/>
            <person name="Remington K."/>
            <person name="Beeson K."/>
            <person name="Tran B."/>
            <person name="Rogers Y.-H."/>
            <person name="Friedman R."/>
            <person name="Venter J.C."/>
        </authorList>
    </citation>
    <scope>NUCLEOTIDE SEQUENCE [LARGE SCALE GENOMIC DNA]</scope>
    <source>
        <strain evidence="2 3">PV-1</strain>
    </source>
</reference>
<feature type="transmembrane region" description="Helical" evidence="1">
    <location>
        <begin position="6"/>
        <end position="28"/>
    </location>
</feature>
<dbReference type="AlphaFoldDB" id="Q0F196"/>
<keyword evidence="1" id="KW-1133">Transmembrane helix</keyword>
<accession>Q0F196</accession>
<dbReference type="InParanoid" id="Q0F196"/>
<evidence type="ECO:0000256" key="1">
    <source>
        <dbReference type="SAM" id="Phobius"/>
    </source>
</evidence>
<keyword evidence="3" id="KW-1185">Reference proteome</keyword>
<sequence length="69" mass="8022">MIDLGSLLSQLFASFWWAIPLFILAALFKSPWFKGFIGEVMLTCKQLNNSCLTPTLMYVGSLRRWNYDR</sequence>
<keyword evidence="1" id="KW-0472">Membrane</keyword>
<dbReference type="EMBL" id="AATS01000003">
    <property type="protein sequence ID" value="EAU55295.1"/>
    <property type="molecule type" value="Genomic_DNA"/>
</dbReference>
<dbReference type="HOGENOM" id="CLU_2771009_0_0_0"/>
<protein>
    <submittedName>
        <fullName evidence="2">Uncharacterized protein</fullName>
    </submittedName>
</protein>
<comment type="caution">
    <text evidence="2">The sequence shown here is derived from an EMBL/GenBank/DDBJ whole genome shotgun (WGS) entry which is preliminary data.</text>
</comment>
<dbReference type="STRING" id="314344.AL013_09215"/>
<dbReference type="Proteomes" id="UP000005297">
    <property type="component" value="Unassembled WGS sequence"/>
</dbReference>
<evidence type="ECO:0000313" key="3">
    <source>
        <dbReference type="Proteomes" id="UP000005297"/>
    </source>
</evidence>
<keyword evidence="1" id="KW-0812">Transmembrane</keyword>
<evidence type="ECO:0000313" key="2">
    <source>
        <dbReference type="EMBL" id="EAU55295.1"/>
    </source>
</evidence>